<evidence type="ECO:0000313" key="3">
    <source>
        <dbReference type="Proteomes" id="UP000230069"/>
    </source>
</evidence>
<dbReference type="EMBL" id="KZ305055">
    <property type="protein sequence ID" value="PIA34167.1"/>
    <property type="molecule type" value="Genomic_DNA"/>
</dbReference>
<dbReference type="InParanoid" id="A0A2G5CTF2"/>
<reference evidence="2 3" key="1">
    <citation type="submission" date="2017-09" db="EMBL/GenBank/DDBJ databases">
        <title>WGS assembly of Aquilegia coerulea Goldsmith.</title>
        <authorList>
            <person name="Hodges S."/>
            <person name="Kramer E."/>
            <person name="Nordborg M."/>
            <person name="Tomkins J."/>
            <person name="Borevitz J."/>
            <person name="Derieg N."/>
            <person name="Yan J."/>
            <person name="Mihaltcheva S."/>
            <person name="Hayes R.D."/>
            <person name="Rokhsar D."/>
        </authorList>
    </citation>
    <scope>NUCLEOTIDE SEQUENCE [LARGE SCALE GENOMIC DNA]</scope>
    <source>
        <strain evidence="3">cv. Goldsmith</strain>
    </source>
</reference>
<evidence type="ECO:0000313" key="2">
    <source>
        <dbReference type="EMBL" id="PIA34167.1"/>
    </source>
</evidence>
<feature type="transmembrane region" description="Helical" evidence="1">
    <location>
        <begin position="56"/>
        <end position="74"/>
    </location>
</feature>
<evidence type="ECO:0000256" key="1">
    <source>
        <dbReference type="SAM" id="Phobius"/>
    </source>
</evidence>
<sequence>MDKMIAPGDGTSFVPSLLVLTLLLRKGQLDLLLACHLLDLAGFFQLLVVLGPFFRVLSFLILLLLPLTLTNVVFCHYCKALEDLAAAWALFRNRRSGRLLHCLGFLKACRCFLD</sequence>
<keyword evidence="1" id="KW-0812">Transmembrane</keyword>
<organism evidence="2 3">
    <name type="scientific">Aquilegia coerulea</name>
    <name type="common">Rocky mountain columbine</name>
    <dbReference type="NCBI Taxonomy" id="218851"/>
    <lineage>
        <taxon>Eukaryota</taxon>
        <taxon>Viridiplantae</taxon>
        <taxon>Streptophyta</taxon>
        <taxon>Embryophyta</taxon>
        <taxon>Tracheophyta</taxon>
        <taxon>Spermatophyta</taxon>
        <taxon>Magnoliopsida</taxon>
        <taxon>Ranunculales</taxon>
        <taxon>Ranunculaceae</taxon>
        <taxon>Thalictroideae</taxon>
        <taxon>Aquilegia</taxon>
    </lineage>
</organism>
<keyword evidence="1" id="KW-0472">Membrane</keyword>
<accession>A0A2G5CTF2</accession>
<feature type="transmembrane region" description="Helical" evidence="1">
    <location>
        <begin position="6"/>
        <end position="24"/>
    </location>
</feature>
<proteinExistence type="predicted"/>
<keyword evidence="3" id="KW-1185">Reference proteome</keyword>
<gene>
    <name evidence="2" type="ORF">AQUCO_03800029v1</name>
</gene>
<keyword evidence="1" id="KW-1133">Transmembrane helix</keyword>
<feature type="transmembrane region" description="Helical" evidence="1">
    <location>
        <begin position="31"/>
        <end position="50"/>
    </location>
</feature>
<dbReference type="AlphaFoldDB" id="A0A2G5CTF2"/>
<protein>
    <submittedName>
        <fullName evidence="2">Uncharacterized protein</fullName>
    </submittedName>
</protein>
<name>A0A2G5CTF2_AQUCA</name>
<dbReference type="Proteomes" id="UP000230069">
    <property type="component" value="Unassembled WGS sequence"/>
</dbReference>